<evidence type="ECO:0000313" key="2">
    <source>
        <dbReference type="Proteomes" id="UP000478052"/>
    </source>
</evidence>
<dbReference type="EMBL" id="VUJU01001984">
    <property type="protein sequence ID" value="KAF0763015.1"/>
    <property type="molecule type" value="Genomic_DNA"/>
</dbReference>
<reference evidence="1 2" key="1">
    <citation type="submission" date="2019-08" db="EMBL/GenBank/DDBJ databases">
        <title>Whole genome of Aphis craccivora.</title>
        <authorList>
            <person name="Voronova N.V."/>
            <person name="Shulinski R.S."/>
            <person name="Bandarenka Y.V."/>
            <person name="Zhorov D.G."/>
            <person name="Warner D."/>
        </authorList>
    </citation>
    <scope>NUCLEOTIDE SEQUENCE [LARGE SCALE GENOMIC DNA]</scope>
    <source>
        <strain evidence="1">180601</strain>
        <tissue evidence="1">Whole Body</tissue>
    </source>
</reference>
<proteinExistence type="predicted"/>
<comment type="caution">
    <text evidence="1">The sequence shown here is derived from an EMBL/GenBank/DDBJ whole genome shotgun (WGS) entry which is preliminary data.</text>
</comment>
<name>A0A6G0YYI5_APHCR</name>
<gene>
    <name evidence="1" type="ORF">FWK35_00014037</name>
</gene>
<protein>
    <submittedName>
        <fullName evidence="1">Uncharacterized protein</fullName>
    </submittedName>
</protein>
<accession>A0A6G0YYI5</accession>
<evidence type="ECO:0000313" key="1">
    <source>
        <dbReference type="EMBL" id="KAF0763015.1"/>
    </source>
</evidence>
<dbReference type="AlphaFoldDB" id="A0A6G0YYI5"/>
<sequence>MGILHILNEMMNGGFRWRVEYTWCIKEVQIINLPAVFKKLIFFYIVVTHKPITSTSHSERSDECIDFTMIITSRNNAPFLNFGGGFRCNSEHLWCIIEVKSKHFPTVYKQIEKNEKKNDGKMGIFRKTSFRPN</sequence>
<dbReference type="OrthoDB" id="21128at2759"/>
<keyword evidence="2" id="KW-1185">Reference proteome</keyword>
<dbReference type="Proteomes" id="UP000478052">
    <property type="component" value="Unassembled WGS sequence"/>
</dbReference>
<organism evidence="1 2">
    <name type="scientific">Aphis craccivora</name>
    <name type="common">Cowpea aphid</name>
    <dbReference type="NCBI Taxonomy" id="307492"/>
    <lineage>
        <taxon>Eukaryota</taxon>
        <taxon>Metazoa</taxon>
        <taxon>Ecdysozoa</taxon>
        <taxon>Arthropoda</taxon>
        <taxon>Hexapoda</taxon>
        <taxon>Insecta</taxon>
        <taxon>Pterygota</taxon>
        <taxon>Neoptera</taxon>
        <taxon>Paraneoptera</taxon>
        <taxon>Hemiptera</taxon>
        <taxon>Sternorrhyncha</taxon>
        <taxon>Aphidomorpha</taxon>
        <taxon>Aphidoidea</taxon>
        <taxon>Aphididae</taxon>
        <taxon>Aphidini</taxon>
        <taxon>Aphis</taxon>
        <taxon>Aphis</taxon>
    </lineage>
</organism>